<evidence type="ECO:0000313" key="4">
    <source>
        <dbReference type="Proteomes" id="UP000037505"/>
    </source>
</evidence>
<evidence type="ECO:0000256" key="2">
    <source>
        <dbReference type="ARBA" id="ARBA00022803"/>
    </source>
</evidence>
<dbReference type="InterPro" id="IPR011990">
    <property type="entry name" value="TPR-like_helical_dom_sf"/>
</dbReference>
<sequence length="247" mass="27714">MDTNDFNGSRVFKQLSFDLVSSICKELGTADERLYLAYAERGISRIQDGRYKEGEANLKKALQIRKDLGNYVPRSGEANLSWALLAQGKLEECNTLLLDSLAGREKALGKNDRESVRTGLILSVLGNLRAAQSQWDESLEFHHRALDHMRATVGDKDFYTANVAHKVAEHFARLGRCKEAISMLNLALDIWSVDPTAHKNEIARSTSLKGMIFETMGKMPKASISLRVACRLRKEITQEDRDVKSLT</sequence>
<evidence type="ECO:0000313" key="3">
    <source>
        <dbReference type="EMBL" id="KNG80921.1"/>
    </source>
</evidence>
<evidence type="ECO:0000256" key="1">
    <source>
        <dbReference type="ARBA" id="ARBA00022737"/>
    </source>
</evidence>
<organism evidence="3 4">
    <name type="scientific">Aspergillus nomiae NRRL (strain ATCC 15546 / NRRL 13137 / CBS 260.88 / M93)</name>
    <dbReference type="NCBI Taxonomy" id="1509407"/>
    <lineage>
        <taxon>Eukaryota</taxon>
        <taxon>Fungi</taxon>
        <taxon>Dikarya</taxon>
        <taxon>Ascomycota</taxon>
        <taxon>Pezizomycotina</taxon>
        <taxon>Eurotiomycetes</taxon>
        <taxon>Eurotiomycetidae</taxon>
        <taxon>Eurotiales</taxon>
        <taxon>Aspergillaceae</taxon>
        <taxon>Aspergillus</taxon>
        <taxon>Aspergillus subgen. Circumdati</taxon>
    </lineage>
</organism>
<dbReference type="InterPro" id="IPR019734">
    <property type="entry name" value="TPR_rpt"/>
</dbReference>
<dbReference type="Gene3D" id="1.25.40.10">
    <property type="entry name" value="Tetratricopeptide repeat domain"/>
    <property type="match status" value="1"/>
</dbReference>
<dbReference type="SUPFAM" id="SSF48452">
    <property type="entry name" value="TPR-like"/>
    <property type="match status" value="1"/>
</dbReference>
<dbReference type="RefSeq" id="XP_015401844.1">
    <property type="nucleotide sequence ID" value="XM_015555820.1"/>
</dbReference>
<gene>
    <name evidence="3" type="ORF">ANOM_010564</name>
</gene>
<reference evidence="3 4" key="1">
    <citation type="submission" date="2014-06" db="EMBL/GenBank/DDBJ databases">
        <title>The Genome of the Aflatoxigenic Filamentous Fungus Aspergillus nomius.</title>
        <authorList>
            <person name="Moore M.G."/>
            <person name="Shannon B.M."/>
            <person name="Brian M.M."/>
        </authorList>
    </citation>
    <scope>NUCLEOTIDE SEQUENCE [LARGE SCALE GENOMIC DNA]</scope>
    <source>
        <strain evidence="3 4">NRRL 13137</strain>
    </source>
</reference>
<dbReference type="PANTHER" id="PTHR45641:SF19">
    <property type="entry name" value="NEPHROCYSTIN-3"/>
    <property type="match status" value="1"/>
</dbReference>
<dbReference type="GeneID" id="26812368"/>
<dbReference type="SMART" id="SM00028">
    <property type="entry name" value="TPR"/>
    <property type="match status" value="4"/>
</dbReference>
<accession>A0A0L1IMS9</accession>
<keyword evidence="4" id="KW-1185">Reference proteome</keyword>
<dbReference type="OrthoDB" id="6161812at2759"/>
<proteinExistence type="predicted"/>
<dbReference type="EMBL" id="JNOM01000520">
    <property type="protein sequence ID" value="KNG80921.1"/>
    <property type="molecule type" value="Genomic_DNA"/>
</dbReference>
<dbReference type="Pfam" id="PF13374">
    <property type="entry name" value="TPR_10"/>
    <property type="match status" value="1"/>
</dbReference>
<dbReference type="Pfam" id="PF13424">
    <property type="entry name" value="TPR_12"/>
    <property type="match status" value="1"/>
</dbReference>
<comment type="caution">
    <text evidence="3">The sequence shown here is derived from an EMBL/GenBank/DDBJ whole genome shotgun (WGS) entry which is preliminary data.</text>
</comment>
<dbReference type="STRING" id="1509407.A0A0L1IMS9"/>
<name>A0A0L1IMS9_ASPN3</name>
<protein>
    <submittedName>
        <fullName evidence="3">Tetratricopeptide repeat domain containing protein</fullName>
    </submittedName>
</protein>
<keyword evidence="2" id="KW-0802">TPR repeat</keyword>
<keyword evidence="1" id="KW-0677">Repeat</keyword>
<dbReference type="PANTHER" id="PTHR45641">
    <property type="entry name" value="TETRATRICOPEPTIDE REPEAT PROTEIN (AFU_ORTHOLOGUE AFUA_6G03870)"/>
    <property type="match status" value="1"/>
</dbReference>
<dbReference type="Proteomes" id="UP000037505">
    <property type="component" value="Unassembled WGS sequence"/>
</dbReference>
<dbReference type="AlphaFoldDB" id="A0A0L1IMS9"/>